<dbReference type="EMBL" id="CAJPDS010000110">
    <property type="protein sequence ID" value="CAF9938233.1"/>
    <property type="molecule type" value="Genomic_DNA"/>
</dbReference>
<gene>
    <name evidence="1" type="ORF">HETSPECPRED_001000</name>
</gene>
<evidence type="ECO:0000313" key="1">
    <source>
        <dbReference type="EMBL" id="CAF9938233.1"/>
    </source>
</evidence>
<accession>A0A8H3GDK0</accession>
<comment type="caution">
    <text evidence="1">The sequence shown here is derived from an EMBL/GenBank/DDBJ whole genome shotgun (WGS) entry which is preliminary data.</text>
</comment>
<sequence>MPLHLRNLLGRSHNNHRTALCRTYSLNSKERETQGYLCRSDWNWHNGWLLRMIQNSLQESTSTDWQNWTVESECRAIRNYHFEDLDMDDQALCVLYWRALSQLRSDLIHARGEQLAPIEDVITQLRSFTQQAEQLYGVYPYTDILLGNVLKGQVFIHGSFEYGNAKAGNSHS</sequence>
<reference evidence="1" key="1">
    <citation type="submission" date="2021-03" db="EMBL/GenBank/DDBJ databases">
        <authorList>
            <person name="Tagirdzhanova G."/>
        </authorList>
    </citation>
    <scope>NUCLEOTIDE SEQUENCE</scope>
</reference>
<proteinExistence type="predicted"/>
<dbReference type="AlphaFoldDB" id="A0A8H3GDK0"/>
<organism evidence="1 2">
    <name type="scientific">Heterodermia speciosa</name>
    <dbReference type="NCBI Taxonomy" id="116794"/>
    <lineage>
        <taxon>Eukaryota</taxon>
        <taxon>Fungi</taxon>
        <taxon>Dikarya</taxon>
        <taxon>Ascomycota</taxon>
        <taxon>Pezizomycotina</taxon>
        <taxon>Lecanoromycetes</taxon>
        <taxon>OSLEUM clade</taxon>
        <taxon>Lecanoromycetidae</taxon>
        <taxon>Caliciales</taxon>
        <taxon>Physciaceae</taxon>
        <taxon>Heterodermia</taxon>
    </lineage>
</organism>
<evidence type="ECO:0000313" key="2">
    <source>
        <dbReference type="Proteomes" id="UP000664521"/>
    </source>
</evidence>
<keyword evidence="2" id="KW-1185">Reference proteome</keyword>
<protein>
    <submittedName>
        <fullName evidence="1">Uncharacterized protein</fullName>
    </submittedName>
</protein>
<dbReference type="Proteomes" id="UP000664521">
    <property type="component" value="Unassembled WGS sequence"/>
</dbReference>
<name>A0A8H3GDK0_9LECA</name>